<feature type="compositionally biased region" description="Basic residues" evidence="1">
    <location>
        <begin position="65"/>
        <end position="85"/>
    </location>
</feature>
<feature type="compositionally biased region" description="Basic residues" evidence="1">
    <location>
        <begin position="1"/>
        <end position="15"/>
    </location>
</feature>
<gene>
    <name evidence="2" type="ORF">MICPUCDRAFT_55054</name>
</gene>
<proteinExistence type="predicted"/>
<organism evidence="3">
    <name type="scientific">Micromonas pusilla (strain CCMP1545)</name>
    <name type="common">Picoplanktonic green alga</name>
    <dbReference type="NCBI Taxonomy" id="564608"/>
    <lineage>
        <taxon>Eukaryota</taxon>
        <taxon>Viridiplantae</taxon>
        <taxon>Chlorophyta</taxon>
        <taxon>Mamiellophyceae</taxon>
        <taxon>Mamiellales</taxon>
        <taxon>Mamiellaceae</taxon>
        <taxon>Micromonas</taxon>
    </lineage>
</organism>
<dbReference type="KEGG" id="mpp:MICPUCDRAFT_55054"/>
<evidence type="ECO:0000256" key="1">
    <source>
        <dbReference type="SAM" id="MobiDB-lite"/>
    </source>
</evidence>
<name>C1MJQ4_MICPC</name>
<feature type="region of interest" description="Disordered" evidence="1">
    <location>
        <begin position="1"/>
        <end position="85"/>
    </location>
</feature>
<dbReference type="Proteomes" id="UP000001876">
    <property type="component" value="Unassembled WGS sequence"/>
</dbReference>
<evidence type="ECO:0000313" key="2">
    <source>
        <dbReference type="EMBL" id="EEH59236.1"/>
    </source>
</evidence>
<protein>
    <submittedName>
        <fullName evidence="2">Predicted protein</fullName>
    </submittedName>
</protein>
<dbReference type="GeneID" id="9681634"/>
<accession>C1MJQ4</accession>
<reference evidence="2 3" key="1">
    <citation type="journal article" date="2009" name="Science">
        <title>Green evolution and dynamic adaptations revealed by genomes of the marine picoeukaryotes Micromonas.</title>
        <authorList>
            <person name="Worden A.Z."/>
            <person name="Lee J.H."/>
            <person name="Mock T."/>
            <person name="Rouze P."/>
            <person name="Simmons M.P."/>
            <person name="Aerts A.L."/>
            <person name="Allen A.E."/>
            <person name="Cuvelier M.L."/>
            <person name="Derelle E."/>
            <person name="Everett M.V."/>
            <person name="Foulon E."/>
            <person name="Grimwood J."/>
            <person name="Gundlach H."/>
            <person name="Henrissat B."/>
            <person name="Napoli C."/>
            <person name="McDonald S.M."/>
            <person name="Parker M.S."/>
            <person name="Rombauts S."/>
            <person name="Salamov A."/>
            <person name="Von Dassow P."/>
            <person name="Badger J.H."/>
            <person name="Coutinho P.M."/>
            <person name="Demir E."/>
            <person name="Dubchak I."/>
            <person name="Gentemann C."/>
            <person name="Eikrem W."/>
            <person name="Gready J.E."/>
            <person name="John U."/>
            <person name="Lanier W."/>
            <person name="Lindquist E.A."/>
            <person name="Lucas S."/>
            <person name="Mayer K.F."/>
            <person name="Moreau H."/>
            <person name="Not F."/>
            <person name="Otillar R."/>
            <person name="Panaud O."/>
            <person name="Pangilinan J."/>
            <person name="Paulsen I."/>
            <person name="Piegu B."/>
            <person name="Poliakov A."/>
            <person name="Robbens S."/>
            <person name="Schmutz J."/>
            <person name="Toulza E."/>
            <person name="Wyss T."/>
            <person name="Zelensky A."/>
            <person name="Zhou K."/>
            <person name="Armbrust E.V."/>
            <person name="Bhattacharya D."/>
            <person name="Goodenough U.W."/>
            <person name="Van de Peer Y."/>
            <person name="Grigoriev I.V."/>
        </authorList>
    </citation>
    <scope>NUCLEOTIDE SEQUENCE [LARGE SCALE GENOMIC DNA]</scope>
    <source>
        <strain evidence="2 3">CCMP1545</strain>
    </source>
</reference>
<keyword evidence="3" id="KW-1185">Reference proteome</keyword>
<dbReference type="RefSeq" id="XP_003055860.1">
    <property type="nucleotide sequence ID" value="XM_003055814.1"/>
</dbReference>
<dbReference type="EMBL" id="GG663736">
    <property type="protein sequence ID" value="EEH59236.1"/>
    <property type="molecule type" value="Genomic_DNA"/>
</dbReference>
<feature type="compositionally biased region" description="Basic and acidic residues" evidence="1">
    <location>
        <begin position="16"/>
        <end position="53"/>
    </location>
</feature>
<dbReference type="AlphaFoldDB" id="C1MJQ4"/>
<sequence length="85" mass="9680">MDIHKRQLIHKTPPRRGKERERVSARARGGADGEAVRRGEQRPDRSRVNERTRRSIVRLTGQTKRTLKGKRGRSATTGRRGKSGP</sequence>
<evidence type="ECO:0000313" key="3">
    <source>
        <dbReference type="Proteomes" id="UP000001876"/>
    </source>
</evidence>